<dbReference type="EMBL" id="GL876978">
    <property type="protein sequence ID" value="KLU91808.1"/>
    <property type="molecule type" value="Genomic_DNA"/>
</dbReference>
<dbReference type="InterPro" id="IPR010730">
    <property type="entry name" value="HET"/>
</dbReference>
<feature type="region of interest" description="Disordered" evidence="1">
    <location>
        <begin position="227"/>
        <end position="257"/>
    </location>
</feature>
<feature type="region of interest" description="Disordered" evidence="1">
    <location>
        <begin position="507"/>
        <end position="601"/>
    </location>
</feature>
<evidence type="ECO:0000259" key="2">
    <source>
        <dbReference type="Pfam" id="PF06985"/>
    </source>
</evidence>
<evidence type="ECO:0000313" key="5">
    <source>
        <dbReference type="Proteomes" id="UP000011715"/>
    </source>
</evidence>
<proteinExistence type="predicted"/>
<feature type="compositionally biased region" description="Polar residues" evidence="1">
    <location>
        <begin position="549"/>
        <end position="568"/>
    </location>
</feature>
<dbReference type="EMBL" id="ADBL01002658">
    <property type="status" value="NOT_ANNOTATED_CDS"/>
    <property type="molecule type" value="Genomic_DNA"/>
</dbReference>
<organism evidence="4 5">
    <name type="scientific">Magnaporthiopsis poae (strain ATCC 64411 / 73-15)</name>
    <name type="common">Kentucky bluegrass fungus</name>
    <name type="synonym">Magnaporthe poae</name>
    <dbReference type="NCBI Taxonomy" id="644358"/>
    <lineage>
        <taxon>Eukaryota</taxon>
        <taxon>Fungi</taxon>
        <taxon>Dikarya</taxon>
        <taxon>Ascomycota</taxon>
        <taxon>Pezizomycotina</taxon>
        <taxon>Sordariomycetes</taxon>
        <taxon>Sordariomycetidae</taxon>
        <taxon>Magnaporthales</taxon>
        <taxon>Magnaporthaceae</taxon>
        <taxon>Magnaporthiopsis</taxon>
    </lineage>
</organism>
<evidence type="ECO:0000313" key="4">
    <source>
        <dbReference type="EnsemblFungi" id="MAPG_10756T0"/>
    </source>
</evidence>
<feature type="compositionally biased region" description="Low complexity" evidence="1">
    <location>
        <begin position="528"/>
        <end position="541"/>
    </location>
</feature>
<dbReference type="AlphaFoldDB" id="A0A0C4EDF8"/>
<reference evidence="3" key="2">
    <citation type="submission" date="2010-05" db="EMBL/GenBank/DDBJ databases">
        <title>The Genome Sequence of Magnaporthe poae strain ATCC 64411.</title>
        <authorList>
            <consortium name="The Broad Institute Genome Sequencing Platform"/>
            <consortium name="Broad Institute Genome Sequencing Center for Infectious Disease"/>
            <person name="Ma L.-J."/>
            <person name="Dead R."/>
            <person name="Young S."/>
            <person name="Zeng Q."/>
            <person name="Koehrsen M."/>
            <person name="Alvarado L."/>
            <person name="Berlin A."/>
            <person name="Chapman S.B."/>
            <person name="Chen Z."/>
            <person name="Freedman E."/>
            <person name="Gellesch M."/>
            <person name="Goldberg J."/>
            <person name="Griggs A."/>
            <person name="Gujja S."/>
            <person name="Heilman E.R."/>
            <person name="Heiman D."/>
            <person name="Hepburn T."/>
            <person name="Howarth C."/>
            <person name="Jen D."/>
            <person name="Larson L."/>
            <person name="Mehta T."/>
            <person name="Neiman D."/>
            <person name="Pearson M."/>
            <person name="Roberts A."/>
            <person name="Saif S."/>
            <person name="Shea T."/>
            <person name="Shenoy N."/>
            <person name="Sisk P."/>
            <person name="Stolte C."/>
            <person name="Sykes S."/>
            <person name="Walk T."/>
            <person name="White J."/>
            <person name="Yandava C."/>
            <person name="Haas B."/>
            <person name="Nusbaum C."/>
            <person name="Birren B."/>
        </authorList>
    </citation>
    <scope>NUCLEOTIDE SEQUENCE</scope>
    <source>
        <strain evidence="3">ATCC 64411</strain>
    </source>
</reference>
<dbReference type="PANTHER" id="PTHR24148">
    <property type="entry name" value="ANKYRIN REPEAT DOMAIN-CONTAINING PROTEIN 39 HOMOLOG-RELATED"/>
    <property type="match status" value="1"/>
</dbReference>
<keyword evidence="5" id="KW-1185">Reference proteome</keyword>
<accession>A0A0C4EDF8</accession>
<dbReference type="EnsemblFungi" id="MAPG_10756T0">
    <property type="protein sequence ID" value="MAPG_10756T0"/>
    <property type="gene ID" value="MAPG_10756"/>
</dbReference>
<reference evidence="3" key="3">
    <citation type="submission" date="2011-03" db="EMBL/GenBank/DDBJ databases">
        <title>Annotation of Magnaporthe poae ATCC 64411.</title>
        <authorList>
            <person name="Ma L.-J."/>
            <person name="Dead R."/>
            <person name="Young S.K."/>
            <person name="Zeng Q."/>
            <person name="Gargeya S."/>
            <person name="Fitzgerald M."/>
            <person name="Haas B."/>
            <person name="Abouelleil A."/>
            <person name="Alvarado L."/>
            <person name="Arachchi H.M."/>
            <person name="Berlin A."/>
            <person name="Brown A."/>
            <person name="Chapman S.B."/>
            <person name="Chen Z."/>
            <person name="Dunbar C."/>
            <person name="Freedman E."/>
            <person name="Gearin G."/>
            <person name="Gellesch M."/>
            <person name="Goldberg J."/>
            <person name="Griggs A."/>
            <person name="Gujja S."/>
            <person name="Heiman D."/>
            <person name="Howarth C."/>
            <person name="Larson L."/>
            <person name="Lui A."/>
            <person name="MacDonald P.J.P."/>
            <person name="Mehta T."/>
            <person name="Montmayeur A."/>
            <person name="Murphy C."/>
            <person name="Neiman D."/>
            <person name="Pearson M."/>
            <person name="Priest M."/>
            <person name="Roberts A."/>
            <person name="Saif S."/>
            <person name="Shea T."/>
            <person name="Shenoy N."/>
            <person name="Sisk P."/>
            <person name="Stolte C."/>
            <person name="Sykes S."/>
            <person name="Yandava C."/>
            <person name="Wortman J."/>
            <person name="Nusbaum C."/>
            <person name="Birren B."/>
        </authorList>
    </citation>
    <scope>NUCLEOTIDE SEQUENCE</scope>
    <source>
        <strain evidence="3">ATCC 64411</strain>
    </source>
</reference>
<evidence type="ECO:0000313" key="3">
    <source>
        <dbReference type="EMBL" id="KLU91808.1"/>
    </source>
</evidence>
<reference evidence="5" key="1">
    <citation type="submission" date="2010-05" db="EMBL/GenBank/DDBJ databases">
        <title>The genome sequence of Magnaporthe poae strain ATCC 64411.</title>
        <authorList>
            <person name="Ma L.-J."/>
            <person name="Dead R."/>
            <person name="Young S."/>
            <person name="Zeng Q."/>
            <person name="Koehrsen M."/>
            <person name="Alvarado L."/>
            <person name="Berlin A."/>
            <person name="Chapman S.B."/>
            <person name="Chen Z."/>
            <person name="Freedman E."/>
            <person name="Gellesch M."/>
            <person name="Goldberg J."/>
            <person name="Griggs A."/>
            <person name="Gujja S."/>
            <person name="Heilman E.R."/>
            <person name="Heiman D."/>
            <person name="Hepburn T."/>
            <person name="Howarth C."/>
            <person name="Jen D."/>
            <person name="Larson L."/>
            <person name="Mehta T."/>
            <person name="Neiman D."/>
            <person name="Pearson M."/>
            <person name="Roberts A."/>
            <person name="Saif S."/>
            <person name="Shea T."/>
            <person name="Shenoy N."/>
            <person name="Sisk P."/>
            <person name="Stolte C."/>
            <person name="Sykes S."/>
            <person name="Walk T."/>
            <person name="White J."/>
            <person name="Yandava C."/>
            <person name="Haas B."/>
            <person name="Nusbaum C."/>
            <person name="Birren B."/>
        </authorList>
    </citation>
    <scope>NUCLEOTIDE SEQUENCE [LARGE SCALE GENOMIC DNA]</scope>
    <source>
        <strain evidence="5">ATCC 64411 / 73-15</strain>
    </source>
</reference>
<name>A0A0C4EDF8_MAGP6</name>
<dbReference type="VEuPathDB" id="FungiDB:MAPG_10756"/>
<dbReference type="Pfam" id="PF06985">
    <property type="entry name" value="HET"/>
    <property type="match status" value="1"/>
</dbReference>
<evidence type="ECO:0000256" key="1">
    <source>
        <dbReference type="SAM" id="MobiDB-lite"/>
    </source>
</evidence>
<dbReference type="STRING" id="644358.A0A0C4EDF8"/>
<dbReference type="InterPro" id="IPR052895">
    <property type="entry name" value="HetReg/Transcr_Mod"/>
</dbReference>
<gene>
    <name evidence="3" type="ORF">MAPG_10756</name>
</gene>
<protein>
    <recommendedName>
        <fullName evidence="2">Heterokaryon incompatibility domain-containing protein</fullName>
    </recommendedName>
</protein>
<dbReference type="Proteomes" id="UP000011715">
    <property type="component" value="Unassembled WGS sequence"/>
</dbReference>
<feature type="domain" description="Heterokaryon incompatibility" evidence="2">
    <location>
        <begin position="46"/>
        <end position="191"/>
    </location>
</feature>
<dbReference type="OrthoDB" id="5571888at2759"/>
<reference evidence="4" key="5">
    <citation type="submission" date="2015-06" db="UniProtKB">
        <authorList>
            <consortium name="EnsemblFungi"/>
        </authorList>
    </citation>
    <scope>IDENTIFICATION</scope>
    <source>
        <strain evidence="4">ATCC 64411</strain>
    </source>
</reference>
<dbReference type="eggNOG" id="KOG4177">
    <property type="taxonomic scope" value="Eukaryota"/>
</dbReference>
<dbReference type="PANTHER" id="PTHR24148:SF78">
    <property type="entry name" value="HETEROKARYON INCOMPATIBILITY DOMAIN-CONTAINING PROTEIN"/>
    <property type="match status" value="1"/>
</dbReference>
<dbReference type="EMBL" id="ADBL01002659">
    <property type="status" value="NOT_ANNOTATED_CDS"/>
    <property type="molecule type" value="Genomic_DNA"/>
</dbReference>
<feature type="compositionally biased region" description="Basic and acidic residues" evidence="1">
    <location>
        <begin position="235"/>
        <end position="257"/>
    </location>
</feature>
<sequence>MSPYGERLPEGSVRLLQLLPHQDHNSRIECRLITCSILGSGRTHPYEALSYVWGSSEDKRSIYIDGVEQPVPKHLHHALSRLRDCFVERVLWIDAICINQNDEEEKGQQLQLMAKIYAKASRVIVWLVDPPKDAPDKTDPAADDQVDNGDQALEAIRAAAKERRVDSTMDQRIIRTLLERKWFQRIWAFQEVAAARHILIKSGSTEIEGDAFCKGLSVLRGEESKFERAQSNIGSHEDGSGGKEDSNSGRDLGAGKEAPDLPMYKRIMAEFIAYRWRVAQLHREFTLTPPTHAISAAIQKRLYSRAENRRISRGRGPPTCTMVFQSQWDPLAVVAYQEYGDAVSPSEAIERAIVLNEGPDGEGVVEALTCGEYLRRTWPMLGEHFVELIQHVVAVEPGIKCIAHYYDGTKLTAWLQPEHTRFMLEAVGTSETVVEVGEMFAWLTAAFRTGVGEEVSHVIPVVEPATAAGQDDEACKIAIRCYDVLPPGGYASRGQCWRDLFRNPPELGPREGGYEQGEPPSLSPLDVPTSGSGSGSSSPGTMPRIIRSVRTSLQSLLHPKGSSNSSLPNEADGDLSQQNSAGRDSILRRARKKVGRTVGTK</sequence>
<reference evidence="4" key="4">
    <citation type="journal article" date="2015" name="G3 (Bethesda)">
        <title>Genome sequences of three phytopathogenic species of the Magnaporthaceae family of fungi.</title>
        <authorList>
            <person name="Okagaki L.H."/>
            <person name="Nunes C.C."/>
            <person name="Sailsbery J."/>
            <person name="Clay B."/>
            <person name="Brown D."/>
            <person name="John T."/>
            <person name="Oh Y."/>
            <person name="Young N."/>
            <person name="Fitzgerald M."/>
            <person name="Haas B.J."/>
            <person name="Zeng Q."/>
            <person name="Young S."/>
            <person name="Adiconis X."/>
            <person name="Fan L."/>
            <person name="Levin J.Z."/>
            <person name="Mitchell T.K."/>
            <person name="Okubara P.A."/>
            <person name="Farman M.L."/>
            <person name="Kohn L.M."/>
            <person name="Birren B."/>
            <person name="Ma L.-J."/>
            <person name="Dean R.A."/>
        </authorList>
    </citation>
    <scope>NUCLEOTIDE SEQUENCE</scope>
    <source>
        <strain evidence="4">ATCC 64411 / 73-15</strain>
    </source>
</reference>